<feature type="transmembrane region" description="Helical" evidence="6">
    <location>
        <begin position="214"/>
        <end position="232"/>
    </location>
</feature>
<feature type="transmembrane region" description="Helical" evidence="6">
    <location>
        <begin position="34"/>
        <end position="53"/>
    </location>
</feature>
<name>A0A3D8IRJ6_9HELI</name>
<dbReference type="GO" id="GO:0005886">
    <property type="term" value="C:plasma membrane"/>
    <property type="evidence" value="ECO:0007669"/>
    <property type="project" value="UniProtKB-SubCell"/>
</dbReference>
<dbReference type="Pfam" id="PF00892">
    <property type="entry name" value="EamA"/>
    <property type="match status" value="2"/>
</dbReference>
<protein>
    <submittedName>
        <fullName evidence="8">EamA family transporter</fullName>
    </submittedName>
</protein>
<evidence type="ECO:0000259" key="7">
    <source>
        <dbReference type="Pfam" id="PF00892"/>
    </source>
</evidence>
<feature type="domain" description="EamA" evidence="7">
    <location>
        <begin position="148"/>
        <end position="285"/>
    </location>
</feature>
<comment type="subcellular location">
    <subcellularLocation>
        <location evidence="1">Cell membrane</location>
        <topology evidence="1">Multi-pass membrane protein</topology>
    </subcellularLocation>
</comment>
<feature type="domain" description="EamA" evidence="7">
    <location>
        <begin position="5"/>
        <end position="136"/>
    </location>
</feature>
<dbReference type="Proteomes" id="UP000256379">
    <property type="component" value="Unassembled WGS sequence"/>
</dbReference>
<keyword evidence="4 6" id="KW-1133">Transmembrane helix</keyword>
<dbReference type="OrthoDB" id="5186724at2"/>
<dbReference type="PANTHER" id="PTHR32322">
    <property type="entry name" value="INNER MEMBRANE TRANSPORTER"/>
    <property type="match status" value="1"/>
</dbReference>
<evidence type="ECO:0000313" key="8">
    <source>
        <dbReference type="EMBL" id="RDU67723.1"/>
    </source>
</evidence>
<proteinExistence type="predicted"/>
<dbReference type="EMBL" id="NXLQ01000001">
    <property type="protein sequence ID" value="RDU67723.1"/>
    <property type="molecule type" value="Genomic_DNA"/>
</dbReference>
<sequence length="299" mass="34063">MMKLYGHLYAFLSVFFWSALYVSTKILLESFTPLTLLIMQFIVGYTLLILWKPKRLRTKNMKEEVYFILAGLFGITIYNLFLNLAMDYSLASNVSVIIATAPLFTGIFSFILKIEKPYINFFIGFCICIVGIFLLSFNGNFNISINPLGDFFAIISAIGWGIYAVIIARITKMNYDIILTTRRVIFYGIVFIIPAFFFLDIHFDIEKLTKPINFLNLLFLGVFSSGICFIIWNKATQLIGAVKTNIYVYLTPIITIVVSMIVLDEKITFVMFIGIILTLLGVILSEYKNAKTQGKKDSL</sequence>
<evidence type="ECO:0000256" key="4">
    <source>
        <dbReference type="ARBA" id="ARBA00022989"/>
    </source>
</evidence>
<keyword evidence="3 6" id="KW-0812">Transmembrane</keyword>
<feature type="transmembrane region" description="Helical" evidence="6">
    <location>
        <begin position="119"/>
        <end position="139"/>
    </location>
</feature>
<accession>A0A3D8IRJ6</accession>
<dbReference type="InterPro" id="IPR000620">
    <property type="entry name" value="EamA_dom"/>
</dbReference>
<dbReference type="SUPFAM" id="SSF103481">
    <property type="entry name" value="Multidrug resistance efflux transporter EmrE"/>
    <property type="match status" value="2"/>
</dbReference>
<feature type="transmembrane region" description="Helical" evidence="6">
    <location>
        <begin position="90"/>
        <end position="112"/>
    </location>
</feature>
<keyword evidence="2" id="KW-1003">Cell membrane</keyword>
<reference evidence="8 9" key="1">
    <citation type="submission" date="2018-04" db="EMBL/GenBank/DDBJ databases">
        <title>Novel Campyloabacter and Helicobacter Species and Strains.</title>
        <authorList>
            <person name="Mannion A.J."/>
            <person name="Shen Z."/>
            <person name="Fox J.G."/>
        </authorList>
    </citation>
    <scope>NUCLEOTIDE SEQUENCE [LARGE SCALE GENOMIC DNA]</scope>
    <source>
        <strain evidence="8 9">MIT 17-337</strain>
    </source>
</reference>
<feature type="transmembrane region" description="Helical" evidence="6">
    <location>
        <begin position="65"/>
        <end position="84"/>
    </location>
</feature>
<gene>
    <name evidence="8" type="ORF">CQA53_01185</name>
</gene>
<keyword evidence="9" id="KW-1185">Reference proteome</keyword>
<dbReference type="InterPro" id="IPR050638">
    <property type="entry name" value="AA-Vitamin_Transporters"/>
</dbReference>
<evidence type="ECO:0000256" key="5">
    <source>
        <dbReference type="ARBA" id="ARBA00023136"/>
    </source>
</evidence>
<comment type="caution">
    <text evidence="8">The sequence shown here is derived from an EMBL/GenBank/DDBJ whole genome shotgun (WGS) entry which is preliminary data.</text>
</comment>
<feature type="transmembrane region" description="Helical" evidence="6">
    <location>
        <begin position="184"/>
        <end position="202"/>
    </location>
</feature>
<keyword evidence="5 6" id="KW-0472">Membrane</keyword>
<evidence type="ECO:0000256" key="3">
    <source>
        <dbReference type="ARBA" id="ARBA00022692"/>
    </source>
</evidence>
<organism evidence="8 9">
    <name type="scientific">Helicobacter didelphidarum</name>
    <dbReference type="NCBI Taxonomy" id="2040648"/>
    <lineage>
        <taxon>Bacteria</taxon>
        <taxon>Pseudomonadati</taxon>
        <taxon>Campylobacterota</taxon>
        <taxon>Epsilonproteobacteria</taxon>
        <taxon>Campylobacterales</taxon>
        <taxon>Helicobacteraceae</taxon>
        <taxon>Helicobacter</taxon>
    </lineage>
</organism>
<evidence type="ECO:0000313" key="9">
    <source>
        <dbReference type="Proteomes" id="UP000256379"/>
    </source>
</evidence>
<feature type="transmembrane region" description="Helical" evidence="6">
    <location>
        <begin position="151"/>
        <end position="172"/>
    </location>
</feature>
<dbReference type="InterPro" id="IPR037185">
    <property type="entry name" value="EmrE-like"/>
</dbReference>
<feature type="transmembrane region" description="Helical" evidence="6">
    <location>
        <begin position="244"/>
        <end position="263"/>
    </location>
</feature>
<evidence type="ECO:0000256" key="1">
    <source>
        <dbReference type="ARBA" id="ARBA00004651"/>
    </source>
</evidence>
<dbReference type="PANTHER" id="PTHR32322:SF18">
    <property type="entry name" value="S-ADENOSYLMETHIONINE_S-ADENOSYLHOMOCYSTEINE TRANSPORTER"/>
    <property type="match status" value="1"/>
</dbReference>
<feature type="transmembrane region" description="Helical" evidence="6">
    <location>
        <begin position="269"/>
        <end position="287"/>
    </location>
</feature>
<evidence type="ECO:0000256" key="2">
    <source>
        <dbReference type="ARBA" id="ARBA00022475"/>
    </source>
</evidence>
<feature type="transmembrane region" description="Helical" evidence="6">
    <location>
        <begin position="7"/>
        <end position="28"/>
    </location>
</feature>
<dbReference type="AlphaFoldDB" id="A0A3D8IRJ6"/>
<evidence type="ECO:0000256" key="6">
    <source>
        <dbReference type="SAM" id="Phobius"/>
    </source>
</evidence>